<dbReference type="Ensembl" id="ENSACIT00000005051.1">
    <property type="protein sequence ID" value="ENSACIP00000004894.1"/>
    <property type="gene ID" value="ENSACIG00000003863.1"/>
</dbReference>
<keyword evidence="6" id="KW-1185">Reference proteome</keyword>
<dbReference type="GeneTree" id="ENSGT00950000183116"/>
<dbReference type="PROSITE" id="PS50871">
    <property type="entry name" value="C1Q"/>
    <property type="match status" value="1"/>
</dbReference>
<sequence length="184" mass="20372">MASRITRSQSNRAPLGWCGMVDLYLRCAANKFAVTVTDYVILFFATVRKVAFSASLLATGEGNTESRPSYTTLIFKNVFTNIGNHYNPNTGLFSAPVRGVYYFTFTGHAALSENYNMMRLVKNNEAITLSADFPPSWSDPGDNSSNGVVLQLEVGDVVFVQLLGMVWDDQNHRTSFSGFLLFPL</sequence>
<evidence type="ECO:0000313" key="5">
    <source>
        <dbReference type="Ensembl" id="ENSACIP00000004894.1"/>
    </source>
</evidence>
<dbReference type="InterPro" id="IPR050822">
    <property type="entry name" value="Cerebellin_Synaptic_Org"/>
</dbReference>
<dbReference type="OMA" id="HIESKAY"/>
<dbReference type="InterPro" id="IPR008983">
    <property type="entry name" value="Tumour_necrosis_fac-like_dom"/>
</dbReference>
<name>A0A3Q0QZ44_AMPCI</name>
<dbReference type="GO" id="GO:0005576">
    <property type="term" value="C:extracellular region"/>
    <property type="evidence" value="ECO:0007669"/>
    <property type="project" value="UniProtKB-SubCell"/>
</dbReference>
<proteinExistence type="predicted"/>
<dbReference type="PRINTS" id="PR00007">
    <property type="entry name" value="COMPLEMNTC1Q"/>
</dbReference>
<comment type="subcellular location">
    <subcellularLocation>
        <location evidence="1">Secreted</location>
    </subcellularLocation>
</comment>
<reference evidence="5" key="2">
    <citation type="submission" date="2025-09" db="UniProtKB">
        <authorList>
            <consortium name="Ensembl"/>
        </authorList>
    </citation>
    <scope>IDENTIFICATION</scope>
</reference>
<dbReference type="Gene3D" id="2.60.120.40">
    <property type="match status" value="1"/>
</dbReference>
<dbReference type="PANTHER" id="PTHR22923">
    <property type="entry name" value="CEREBELLIN-RELATED"/>
    <property type="match status" value="1"/>
</dbReference>
<dbReference type="InterPro" id="IPR001073">
    <property type="entry name" value="C1q_dom"/>
</dbReference>
<organism evidence="5 6">
    <name type="scientific">Amphilophus citrinellus</name>
    <name type="common">Midas cichlid</name>
    <name type="synonym">Cichlasoma citrinellum</name>
    <dbReference type="NCBI Taxonomy" id="61819"/>
    <lineage>
        <taxon>Eukaryota</taxon>
        <taxon>Metazoa</taxon>
        <taxon>Chordata</taxon>
        <taxon>Craniata</taxon>
        <taxon>Vertebrata</taxon>
        <taxon>Euteleostomi</taxon>
        <taxon>Actinopterygii</taxon>
        <taxon>Neopterygii</taxon>
        <taxon>Teleostei</taxon>
        <taxon>Neoteleostei</taxon>
        <taxon>Acanthomorphata</taxon>
        <taxon>Ovalentaria</taxon>
        <taxon>Cichlomorphae</taxon>
        <taxon>Cichliformes</taxon>
        <taxon>Cichlidae</taxon>
        <taxon>New World cichlids</taxon>
        <taxon>Cichlasomatinae</taxon>
        <taxon>Heroini</taxon>
        <taxon>Amphilophus</taxon>
    </lineage>
</organism>
<dbReference type="PANTHER" id="PTHR22923:SF102">
    <property type="entry name" value="CEREBELLIN 13-RELATED"/>
    <property type="match status" value="1"/>
</dbReference>
<keyword evidence="3" id="KW-0732">Signal</keyword>
<dbReference type="Proteomes" id="UP000261340">
    <property type="component" value="Unplaced"/>
</dbReference>
<evidence type="ECO:0000313" key="6">
    <source>
        <dbReference type="Proteomes" id="UP000261340"/>
    </source>
</evidence>
<evidence type="ECO:0000256" key="2">
    <source>
        <dbReference type="ARBA" id="ARBA00022525"/>
    </source>
</evidence>
<reference evidence="5" key="1">
    <citation type="submission" date="2025-08" db="UniProtKB">
        <authorList>
            <consortium name="Ensembl"/>
        </authorList>
    </citation>
    <scope>IDENTIFICATION</scope>
</reference>
<dbReference type="Pfam" id="PF00386">
    <property type="entry name" value="C1q"/>
    <property type="match status" value="1"/>
</dbReference>
<evidence type="ECO:0000256" key="1">
    <source>
        <dbReference type="ARBA" id="ARBA00004613"/>
    </source>
</evidence>
<dbReference type="AlphaFoldDB" id="A0A3Q0QZ44"/>
<feature type="domain" description="C1q" evidence="4">
    <location>
        <begin position="45"/>
        <end position="184"/>
    </location>
</feature>
<evidence type="ECO:0000259" key="4">
    <source>
        <dbReference type="PROSITE" id="PS50871"/>
    </source>
</evidence>
<evidence type="ECO:0000256" key="3">
    <source>
        <dbReference type="ARBA" id="ARBA00022729"/>
    </source>
</evidence>
<dbReference type="SMART" id="SM00110">
    <property type="entry name" value="C1Q"/>
    <property type="match status" value="1"/>
</dbReference>
<keyword evidence="2" id="KW-0964">Secreted</keyword>
<protein>
    <recommendedName>
        <fullName evidence="4">C1q domain-containing protein</fullName>
    </recommendedName>
</protein>
<dbReference type="SUPFAM" id="SSF49842">
    <property type="entry name" value="TNF-like"/>
    <property type="match status" value="1"/>
</dbReference>
<accession>A0A3Q0QZ44</accession>